<protein>
    <submittedName>
        <fullName evidence="2">Uncharacterized protein</fullName>
    </submittedName>
</protein>
<keyword evidence="1" id="KW-1133">Transmembrane helix</keyword>
<dbReference type="OrthoDB" id="1726338at2"/>
<sequence>MILLFVLLSLQERVRLSMVREKPLDLAGSSRPSPFSEAVAGLVGTAGGIYLSLVLLTSFLEIQIPARIHLGGMQMEPLAAFSIALAVVQPFLIRFWQALHRA</sequence>
<gene>
    <name evidence="2" type="ORF">A6M21_05295</name>
</gene>
<evidence type="ECO:0000313" key="3">
    <source>
        <dbReference type="Proteomes" id="UP000078532"/>
    </source>
</evidence>
<reference evidence="2 3" key="1">
    <citation type="submission" date="2016-04" db="EMBL/GenBank/DDBJ databases">
        <authorList>
            <person name="Evans L.H."/>
            <person name="Alamgir A."/>
            <person name="Owens N."/>
            <person name="Weber N.D."/>
            <person name="Virtaneva K."/>
            <person name="Barbian K."/>
            <person name="Babar A."/>
            <person name="Rosenke K."/>
        </authorList>
    </citation>
    <scope>NUCLEOTIDE SEQUENCE [LARGE SCALE GENOMIC DNA]</scope>
    <source>
        <strain evidence="2 3">LMa1</strain>
    </source>
</reference>
<name>A0A1B7LI03_9FIRM</name>
<keyword evidence="3" id="KW-1185">Reference proteome</keyword>
<accession>A0A1B7LI03</accession>
<comment type="caution">
    <text evidence="2">The sequence shown here is derived from an EMBL/GenBank/DDBJ whole genome shotgun (WGS) entry which is preliminary data.</text>
</comment>
<feature type="transmembrane region" description="Helical" evidence="1">
    <location>
        <begin position="39"/>
        <end position="57"/>
    </location>
</feature>
<keyword evidence="1" id="KW-0812">Transmembrane</keyword>
<organism evidence="2 3">
    <name type="scientific">Desulfotomaculum copahuensis</name>
    <dbReference type="NCBI Taxonomy" id="1838280"/>
    <lineage>
        <taxon>Bacteria</taxon>
        <taxon>Bacillati</taxon>
        <taxon>Bacillota</taxon>
        <taxon>Clostridia</taxon>
        <taxon>Eubacteriales</taxon>
        <taxon>Desulfotomaculaceae</taxon>
        <taxon>Desulfotomaculum</taxon>
    </lineage>
</organism>
<evidence type="ECO:0000313" key="2">
    <source>
        <dbReference type="EMBL" id="OAT85931.1"/>
    </source>
</evidence>
<dbReference type="STRING" id="1838280.A6M21_05295"/>
<proteinExistence type="predicted"/>
<dbReference type="Proteomes" id="UP000078532">
    <property type="component" value="Unassembled WGS sequence"/>
</dbReference>
<evidence type="ECO:0000256" key="1">
    <source>
        <dbReference type="SAM" id="Phobius"/>
    </source>
</evidence>
<keyword evidence="1" id="KW-0472">Membrane</keyword>
<dbReference type="AlphaFoldDB" id="A0A1B7LI03"/>
<dbReference type="EMBL" id="LYVF01000047">
    <property type="protein sequence ID" value="OAT85931.1"/>
    <property type="molecule type" value="Genomic_DNA"/>
</dbReference>